<keyword evidence="2" id="KW-1185">Reference proteome</keyword>
<proteinExistence type="predicted"/>
<evidence type="ECO:0000313" key="2">
    <source>
        <dbReference type="Proteomes" id="UP001516400"/>
    </source>
</evidence>
<gene>
    <name evidence="1" type="ORF">HHI36_003851</name>
</gene>
<organism evidence="1 2">
    <name type="scientific">Cryptolaemus montrouzieri</name>
    <dbReference type="NCBI Taxonomy" id="559131"/>
    <lineage>
        <taxon>Eukaryota</taxon>
        <taxon>Metazoa</taxon>
        <taxon>Ecdysozoa</taxon>
        <taxon>Arthropoda</taxon>
        <taxon>Hexapoda</taxon>
        <taxon>Insecta</taxon>
        <taxon>Pterygota</taxon>
        <taxon>Neoptera</taxon>
        <taxon>Endopterygota</taxon>
        <taxon>Coleoptera</taxon>
        <taxon>Polyphaga</taxon>
        <taxon>Cucujiformia</taxon>
        <taxon>Coccinelloidea</taxon>
        <taxon>Coccinellidae</taxon>
        <taxon>Scymninae</taxon>
        <taxon>Scymnini</taxon>
        <taxon>Cryptolaemus</taxon>
    </lineage>
</organism>
<reference evidence="1 2" key="1">
    <citation type="journal article" date="2021" name="BMC Biol.">
        <title>Horizontally acquired antibacterial genes associated with adaptive radiation of ladybird beetles.</title>
        <authorList>
            <person name="Li H.S."/>
            <person name="Tang X.F."/>
            <person name="Huang Y.H."/>
            <person name="Xu Z.Y."/>
            <person name="Chen M.L."/>
            <person name="Du X.Y."/>
            <person name="Qiu B.Y."/>
            <person name="Chen P.T."/>
            <person name="Zhang W."/>
            <person name="Slipinski A."/>
            <person name="Escalona H.E."/>
            <person name="Waterhouse R.M."/>
            <person name="Zwick A."/>
            <person name="Pang H."/>
        </authorList>
    </citation>
    <scope>NUCLEOTIDE SEQUENCE [LARGE SCALE GENOMIC DNA]</scope>
    <source>
        <strain evidence="1">SYSU2018</strain>
    </source>
</reference>
<protein>
    <submittedName>
        <fullName evidence="1">Uncharacterized protein</fullName>
    </submittedName>
</protein>
<name>A0ABD2NQ33_9CUCU</name>
<feature type="non-terminal residue" evidence="1">
    <location>
        <position position="70"/>
    </location>
</feature>
<feature type="non-terminal residue" evidence="1">
    <location>
        <position position="1"/>
    </location>
</feature>
<dbReference type="EMBL" id="JABFTP020000144">
    <property type="protein sequence ID" value="KAL3280614.1"/>
    <property type="molecule type" value="Genomic_DNA"/>
</dbReference>
<dbReference type="Proteomes" id="UP001516400">
    <property type="component" value="Unassembled WGS sequence"/>
</dbReference>
<accession>A0ABD2NQ33</accession>
<dbReference type="AlphaFoldDB" id="A0ABD2NQ33"/>
<sequence length="70" mass="7948">DICTVKEPFSSERENVTNRPALASLKLLWKIRLIATNIHSTFAKSPLYTNIKILCQQPPGPRNSEEQENP</sequence>
<evidence type="ECO:0000313" key="1">
    <source>
        <dbReference type="EMBL" id="KAL3280614.1"/>
    </source>
</evidence>
<comment type="caution">
    <text evidence="1">The sequence shown here is derived from an EMBL/GenBank/DDBJ whole genome shotgun (WGS) entry which is preliminary data.</text>
</comment>